<organism evidence="2 3">
    <name type="scientific">Mesoplasma melaleucae</name>
    <dbReference type="NCBI Taxonomy" id="81459"/>
    <lineage>
        <taxon>Bacteria</taxon>
        <taxon>Bacillati</taxon>
        <taxon>Mycoplasmatota</taxon>
        <taxon>Mollicutes</taxon>
        <taxon>Entomoplasmatales</taxon>
        <taxon>Entomoplasmataceae</taxon>
        <taxon>Mesoplasma</taxon>
    </lineage>
</organism>
<dbReference type="AlphaFoldDB" id="A0A2K8NY15"/>
<dbReference type="RefSeq" id="WP_034971102.1">
    <property type="nucleotide sequence ID" value="NZ_CP024964.1"/>
</dbReference>
<accession>A0A2K8NY15</accession>
<reference evidence="2 3" key="1">
    <citation type="submission" date="2017-11" db="EMBL/GenBank/DDBJ databases">
        <title>Genome sequence of Entomoplasma melaleucae M1 (ATCC 49191).</title>
        <authorList>
            <person name="Lo W.-S."/>
            <person name="Gasparich G.E."/>
            <person name="Kuo C.-H."/>
        </authorList>
    </citation>
    <scope>NUCLEOTIDE SEQUENCE [LARGE SCALE GENOMIC DNA]</scope>
    <source>
        <strain evidence="2 3">M1</strain>
    </source>
</reference>
<keyword evidence="1" id="KW-0175">Coiled coil</keyword>
<sequence>MKTELTNAFKILQQTIYTKEFKKTKKLSKDEIIQDLRVEIAELRAENIELRILVKQLIIKVEELTIRV</sequence>
<evidence type="ECO:0000313" key="2">
    <source>
        <dbReference type="EMBL" id="ATZ17641.1"/>
    </source>
</evidence>
<dbReference type="Proteomes" id="UP000231896">
    <property type="component" value="Chromosome"/>
</dbReference>
<evidence type="ECO:0000313" key="3">
    <source>
        <dbReference type="Proteomes" id="UP000231896"/>
    </source>
</evidence>
<feature type="coiled-coil region" evidence="1">
    <location>
        <begin position="33"/>
        <end position="60"/>
    </location>
</feature>
<keyword evidence="3" id="KW-1185">Reference proteome</keyword>
<evidence type="ECO:0000256" key="1">
    <source>
        <dbReference type="SAM" id="Coils"/>
    </source>
</evidence>
<dbReference type="EMBL" id="CP024964">
    <property type="protein sequence ID" value="ATZ17641.1"/>
    <property type="molecule type" value="Genomic_DNA"/>
</dbReference>
<dbReference type="KEGG" id="eml:EMELA_v1c00500"/>
<gene>
    <name evidence="2" type="ORF">EMELA_v1c00500</name>
</gene>
<name>A0A2K8NY15_9MOLU</name>
<proteinExistence type="predicted"/>
<protein>
    <submittedName>
        <fullName evidence="2">Uncharacterized protein</fullName>
    </submittedName>
</protein>